<feature type="domain" description="UvrD-like helicase C-terminal" evidence="1">
    <location>
        <begin position="24"/>
        <end position="66"/>
    </location>
</feature>
<dbReference type="Pfam" id="PF13538">
    <property type="entry name" value="UvrD_C_2"/>
    <property type="match status" value="1"/>
</dbReference>
<organism evidence="2 3">
    <name type="scientific">Parapedobacter deserti</name>
    <dbReference type="NCBI Taxonomy" id="1912957"/>
    <lineage>
        <taxon>Bacteria</taxon>
        <taxon>Pseudomonadati</taxon>
        <taxon>Bacteroidota</taxon>
        <taxon>Sphingobacteriia</taxon>
        <taxon>Sphingobacteriales</taxon>
        <taxon>Sphingobacteriaceae</taxon>
        <taxon>Parapedobacter</taxon>
    </lineage>
</organism>
<dbReference type="InterPro" id="IPR027417">
    <property type="entry name" value="P-loop_NTPase"/>
</dbReference>
<dbReference type="Gene3D" id="3.40.50.300">
    <property type="entry name" value="P-loop containing nucleotide triphosphate hydrolases"/>
    <property type="match status" value="1"/>
</dbReference>
<name>A0ABV7JRU5_9SPHI</name>
<comment type="caution">
    <text evidence="2">The sequence shown here is derived from an EMBL/GenBank/DDBJ whole genome shotgun (WGS) entry which is preliminary data.</text>
</comment>
<accession>A0ABV7JRU5</accession>
<dbReference type="SUPFAM" id="SSF52540">
    <property type="entry name" value="P-loop containing nucleoside triphosphate hydrolases"/>
    <property type="match status" value="1"/>
</dbReference>
<evidence type="ECO:0000313" key="2">
    <source>
        <dbReference type="EMBL" id="MFC3199499.1"/>
    </source>
</evidence>
<dbReference type="RefSeq" id="WP_379025192.1">
    <property type="nucleotide sequence ID" value="NZ_JBHRTA010000051.1"/>
</dbReference>
<evidence type="ECO:0000313" key="3">
    <source>
        <dbReference type="Proteomes" id="UP001595526"/>
    </source>
</evidence>
<gene>
    <name evidence="2" type="ORF">ACFOET_17890</name>
</gene>
<evidence type="ECO:0000259" key="1">
    <source>
        <dbReference type="Pfam" id="PF13538"/>
    </source>
</evidence>
<keyword evidence="3" id="KW-1185">Reference proteome</keyword>
<dbReference type="Proteomes" id="UP001595526">
    <property type="component" value="Unassembled WGS sequence"/>
</dbReference>
<sequence length="88" mass="10415">MYLLSIVLPVYQRYDLFRIIDIQEIYKAKGKEFDHVFIMLERFIPTTDEAKRQLYVAMTRAKRNLTIHVNADFLDSMTAENLEKVTNG</sequence>
<dbReference type="GO" id="GO:0005524">
    <property type="term" value="F:ATP binding"/>
    <property type="evidence" value="ECO:0007669"/>
    <property type="project" value="UniProtKB-KW"/>
</dbReference>
<keyword evidence="2" id="KW-0547">Nucleotide-binding</keyword>
<protein>
    <submittedName>
        <fullName evidence="2">ATP-binding domain-containing protein</fullName>
    </submittedName>
</protein>
<proteinExistence type="predicted"/>
<reference evidence="3" key="1">
    <citation type="journal article" date="2019" name="Int. J. Syst. Evol. Microbiol.">
        <title>The Global Catalogue of Microorganisms (GCM) 10K type strain sequencing project: providing services to taxonomists for standard genome sequencing and annotation.</title>
        <authorList>
            <consortium name="The Broad Institute Genomics Platform"/>
            <consortium name="The Broad Institute Genome Sequencing Center for Infectious Disease"/>
            <person name="Wu L."/>
            <person name="Ma J."/>
        </authorList>
    </citation>
    <scope>NUCLEOTIDE SEQUENCE [LARGE SCALE GENOMIC DNA]</scope>
    <source>
        <strain evidence="3">KCTC 52416</strain>
    </source>
</reference>
<dbReference type="InterPro" id="IPR027785">
    <property type="entry name" value="UvrD-like_helicase_C"/>
</dbReference>
<keyword evidence="2" id="KW-0067">ATP-binding</keyword>
<dbReference type="EMBL" id="JBHRTA010000051">
    <property type="protein sequence ID" value="MFC3199499.1"/>
    <property type="molecule type" value="Genomic_DNA"/>
</dbReference>